<dbReference type="InterPro" id="IPR000353">
    <property type="entry name" value="MHC_II_b_N"/>
</dbReference>
<evidence type="ECO:0000256" key="6">
    <source>
        <dbReference type="ARBA" id="ARBA00023136"/>
    </source>
</evidence>
<evidence type="ECO:0000256" key="3">
    <source>
        <dbReference type="ARBA" id="ARBA00022859"/>
    </source>
</evidence>
<keyword evidence="3" id="KW-0391">Immunity</keyword>
<dbReference type="SUPFAM" id="SSF54452">
    <property type="entry name" value="MHC antigen-recognition domain"/>
    <property type="match status" value="1"/>
</dbReference>
<evidence type="ECO:0000256" key="9">
    <source>
        <dbReference type="ARBA" id="ARBA00023182"/>
    </source>
</evidence>
<keyword evidence="8" id="KW-0325">Glycoprotein</keyword>
<dbReference type="GeneTree" id="ENSGT00940000154993"/>
<keyword evidence="5" id="KW-1064">Adaptive immunity</keyword>
<dbReference type="FunFam" id="3.10.320.10:FF:000001">
    <property type="entry name" value="HLA class II histocompatibility antigen, DRB1-1 beta chain"/>
    <property type="match status" value="1"/>
</dbReference>
<dbReference type="OMA" id="HECHYLN"/>
<organism evidence="11 12">
    <name type="scientific">Chrysemys picta bellii</name>
    <name type="common">Western painted turtle</name>
    <name type="synonym">Emys bellii</name>
    <dbReference type="NCBI Taxonomy" id="8478"/>
    <lineage>
        <taxon>Eukaryota</taxon>
        <taxon>Metazoa</taxon>
        <taxon>Chordata</taxon>
        <taxon>Craniata</taxon>
        <taxon>Vertebrata</taxon>
        <taxon>Euteleostomi</taxon>
        <taxon>Archelosauria</taxon>
        <taxon>Testudinata</taxon>
        <taxon>Testudines</taxon>
        <taxon>Cryptodira</taxon>
        <taxon>Durocryptodira</taxon>
        <taxon>Testudinoidea</taxon>
        <taxon>Emydidae</taxon>
        <taxon>Chrysemys</taxon>
    </lineage>
</organism>
<dbReference type="Pfam" id="PF00969">
    <property type="entry name" value="MHC_II_beta"/>
    <property type="match status" value="1"/>
</dbReference>
<feature type="domain" description="MHC class II beta chain N-terminal" evidence="10">
    <location>
        <begin position="42"/>
        <end position="116"/>
    </location>
</feature>
<protein>
    <recommendedName>
        <fullName evidence="10">MHC class II beta chain N-terminal domain-containing protein</fullName>
    </recommendedName>
</protein>
<dbReference type="InterPro" id="IPR011162">
    <property type="entry name" value="MHC_I/II-like_Ag-recog"/>
</dbReference>
<dbReference type="Gene3D" id="3.10.320.10">
    <property type="entry name" value="Class II Histocompatibility Antigen, M Beta Chain, Chain B, domain 1"/>
    <property type="match status" value="1"/>
</dbReference>
<dbReference type="GO" id="GO:0002504">
    <property type="term" value="P:antigen processing and presentation of peptide or polysaccharide antigen via MHC class II"/>
    <property type="evidence" value="ECO:0007669"/>
    <property type="project" value="UniProtKB-KW"/>
</dbReference>
<evidence type="ECO:0000256" key="7">
    <source>
        <dbReference type="ARBA" id="ARBA00023157"/>
    </source>
</evidence>
<evidence type="ECO:0000256" key="2">
    <source>
        <dbReference type="ARBA" id="ARBA00022692"/>
    </source>
</evidence>
<evidence type="ECO:0000256" key="5">
    <source>
        <dbReference type="ARBA" id="ARBA00023130"/>
    </source>
</evidence>
<keyword evidence="6" id="KW-0472">Membrane</keyword>
<dbReference type="PANTHER" id="PTHR19944:SF99">
    <property type="entry name" value="HLA CLASS II HISTOCOMPATIBILITY ANTIGEN, DRB1 BETA CHAIN"/>
    <property type="match status" value="1"/>
</dbReference>
<reference evidence="11" key="1">
    <citation type="submission" date="2025-08" db="UniProtKB">
        <authorList>
            <consortium name="Ensembl"/>
        </authorList>
    </citation>
    <scope>IDENTIFICATION</scope>
</reference>
<dbReference type="AlphaFoldDB" id="A0A8C3F419"/>
<keyword evidence="7" id="KW-1015">Disulfide bond</keyword>
<dbReference type="Ensembl" id="ENSCPBT00000003507.1">
    <property type="protein sequence ID" value="ENSCPBP00000002872.1"/>
    <property type="gene ID" value="ENSCPBG00000002313.1"/>
</dbReference>
<name>A0A8C3F419_CHRPI</name>
<proteinExistence type="predicted"/>
<keyword evidence="4" id="KW-1133">Transmembrane helix</keyword>
<comment type="subcellular location">
    <subcellularLocation>
        <location evidence="1">Membrane</location>
        <topology evidence="1">Single-pass type I membrane protein</topology>
    </subcellularLocation>
</comment>
<evidence type="ECO:0000313" key="11">
    <source>
        <dbReference type="Ensembl" id="ENSCPBP00000002872.1"/>
    </source>
</evidence>
<evidence type="ECO:0000313" key="12">
    <source>
        <dbReference type="Proteomes" id="UP000694380"/>
    </source>
</evidence>
<dbReference type="InterPro" id="IPR014745">
    <property type="entry name" value="MHC_II_a/b_N"/>
</dbReference>
<evidence type="ECO:0000259" key="10">
    <source>
        <dbReference type="SMART" id="SM00921"/>
    </source>
</evidence>
<accession>A0A8C3F419</accession>
<dbReference type="InterPro" id="IPR050160">
    <property type="entry name" value="MHC/Immunoglobulin"/>
</dbReference>
<dbReference type="SMART" id="SM00921">
    <property type="entry name" value="MHC_II_beta"/>
    <property type="match status" value="1"/>
</dbReference>
<keyword evidence="2" id="KW-0812">Transmembrane</keyword>
<dbReference type="PANTHER" id="PTHR19944">
    <property type="entry name" value="MHC CLASS II-RELATED"/>
    <property type="match status" value="1"/>
</dbReference>
<dbReference type="GO" id="GO:0042613">
    <property type="term" value="C:MHC class II protein complex"/>
    <property type="evidence" value="ECO:0007669"/>
    <property type="project" value="UniProtKB-KW"/>
</dbReference>
<keyword evidence="12" id="KW-1185">Reference proteome</keyword>
<reference evidence="11" key="2">
    <citation type="submission" date="2025-09" db="UniProtKB">
        <authorList>
            <consortium name="Ensembl"/>
        </authorList>
    </citation>
    <scope>IDENTIFICATION</scope>
</reference>
<keyword evidence="9" id="KW-0491">MHC II</keyword>
<dbReference type="Proteomes" id="UP000694380">
    <property type="component" value="Unplaced"/>
</dbReference>
<evidence type="ECO:0000256" key="8">
    <source>
        <dbReference type="ARBA" id="ARBA00023180"/>
    </source>
</evidence>
<evidence type="ECO:0000256" key="1">
    <source>
        <dbReference type="ARBA" id="ARBA00004479"/>
    </source>
</evidence>
<evidence type="ECO:0000256" key="4">
    <source>
        <dbReference type="ARBA" id="ARBA00022989"/>
    </source>
</evidence>
<dbReference type="GO" id="GO:0002250">
    <property type="term" value="P:adaptive immune response"/>
    <property type="evidence" value="ECO:0007669"/>
    <property type="project" value="UniProtKB-KW"/>
</dbReference>
<sequence>MDRGGAWAGDLRCPAGSRGALGWRGGLSLSAPAGQFVYQRKSECHFTNGTKWFWYLDRYIWNQQPYLHFDSDLGRFVADTELGRPIAEYWNSRPEILAAERAEVDTFCRHNYGVEAPFTVGRRGECRGWGWCLHSVSPPPVIYMVPLCAGGGD</sequence>